<gene>
    <name evidence="2" type="ORF">JF544_01945</name>
</gene>
<dbReference type="Proteomes" id="UP000663970">
    <property type="component" value="Unassembled WGS sequence"/>
</dbReference>
<dbReference type="RefSeq" id="WP_027953775.1">
    <property type="nucleotide sequence ID" value="NZ_JAEKJY010000001.1"/>
</dbReference>
<name>A0ABS3DRM3_9BACI</name>
<keyword evidence="1" id="KW-0812">Transmembrane</keyword>
<dbReference type="EMBL" id="JAEKJY010000001">
    <property type="protein sequence ID" value="MBN8233983.1"/>
    <property type="molecule type" value="Genomic_DNA"/>
</dbReference>
<evidence type="ECO:0000256" key="1">
    <source>
        <dbReference type="SAM" id="Phobius"/>
    </source>
</evidence>
<keyword evidence="3" id="KW-1185">Reference proteome</keyword>
<sequence length="70" mass="7658">MGFYYFILLVVGVVIGVMGGKKLFHSYTNPSAWAQMVIGVVFAVSAIVLFQPGSSDVISQVLLKLQDFFL</sequence>
<keyword evidence="1" id="KW-1133">Transmembrane helix</keyword>
<reference evidence="2 3" key="1">
    <citation type="submission" date="2020-12" db="EMBL/GenBank/DDBJ databases">
        <title>Oil enriched cultivation method for isolating marine PHA-producing bacteria.</title>
        <authorList>
            <person name="Zheng W."/>
            <person name="Yu S."/>
            <person name="Huang Y."/>
        </authorList>
    </citation>
    <scope>NUCLEOTIDE SEQUENCE [LARGE SCALE GENOMIC DNA]</scope>
    <source>
        <strain evidence="2 3">SY-2-6</strain>
    </source>
</reference>
<keyword evidence="1" id="KW-0472">Membrane</keyword>
<feature type="transmembrane region" description="Helical" evidence="1">
    <location>
        <begin position="6"/>
        <end position="24"/>
    </location>
</feature>
<proteinExistence type="predicted"/>
<feature type="transmembrane region" description="Helical" evidence="1">
    <location>
        <begin position="31"/>
        <end position="50"/>
    </location>
</feature>
<accession>A0ABS3DRM3</accession>
<comment type="caution">
    <text evidence="2">The sequence shown here is derived from an EMBL/GenBank/DDBJ whole genome shotgun (WGS) entry which is preliminary data.</text>
</comment>
<organism evidence="2 3">
    <name type="scientific">Halobacillus kuroshimensis</name>
    <dbReference type="NCBI Taxonomy" id="302481"/>
    <lineage>
        <taxon>Bacteria</taxon>
        <taxon>Bacillati</taxon>
        <taxon>Bacillota</taxon>
        <taxon>Bacilli</taxon>
        <taxon>Bacillales</taxon>
        <taxon>Bacillaceae</taxon>
        <taxon>Halobacillus</taxon>
    </lineage>
</organism>
<evidence type="ECO:0000313" key="2">
    <source>
        <dbReference type="EMBL" id="MBN8233983.1"/>
    </source>
</evidence>
<protein>
    <submittedName>
        <fullName evidence="2">Uncharacterized protein</fullName>
    </submittedName>
</protein>
<evidence type="ECO:0000313" key="3">
    <source>
        <dbReference type="Proteomes" id="UP000663970"/>
    </source>
</evidence>